<organism evidence="2 3">
    <name type="scientific">Colletotrichum orchidophilum</name>
    <dbReference type="NCBI Taxonomy" id="1209926"/>
    <lineage>
        <taxon>Eukaryota</taxon>
        <taxon>Fungi</taxon>
        <taxon>Dikarya</taxon>
        <taxon>Ascomycota</taxon>
        <taxon>Pezizomycotina</taxon>
        <taxon>Sordariomycetes</taxon>
        <taxon>Hypocreomycetidae</taxon>
        <taxon>Glomerellales</taxon>
        <taxon>Glomerellaceae</taxon>
        <taxon>Colletotrichum</taxon>
    </lineage>
</organism>
<keyword evidence="3" id="KW-1185">Reference proteome</keyword>
<dbReference type="RefSeq" id="XP_022479739.1">
    <property type="nucleotide sequence ID" value="XM_022613648.1"/>
</dbReference>
<gene>
    <name evidence="2" type="ORF">CORC01_01996</name>
</gene>
<comment type="caution">
    <text evidence="2">The sequence shown here is derived from an EMBL/GenBank/DDBJ whole genome shotgun (WGS) entry which is preliminary data.</text>
</comment>
<reference evidence="2 3" key="1">
    <citation type="submission" date="2016-09" db="EMBL/GenBank/DDBJ databases">
        <authorList>
            <person name="Capua I."/>
            <person name="De Benedictis P."/>
            <person name="Joannis T."/>
            <person name="Lombin L.H."/>
            <person name="Cattoli G."/>
        </authorList>
    </citation>
    <scope>NUCLEOTIDE SEQUENCE [LARGE SCALE GENOMIC DNA]</scope>
    <source>
        <strain evidence="2 3">IMI 309357</strain>
    </source>
</reference>
<dbReference type="EMBL" id="MJBS01000011">
    <property type="protein sequence ID" value="OHF02600.1"/>
    <property type="molecule type" value="Genomic_DNA"/>
</dbReference>
<evidence type="ECO:0000256" key="1">
    <source>
        <dbReference type="SAM" id="MobiDB-lite"/>
    </source>
</evidence>
<evidence type="ECO:0000313" key="3">
    <source>
        <dbReference type="Proteomes" id="UP000176998"/>
    </source>
</evidence>
<protein>
    <submittedName>
        <fullName evidence="2">Uncharacterized protein</fullName>
    </submittedName>
</protein>
<dbReference type="GeneID" id="34555158"/>
<accession>A0A1G4BMA8</accession>
<dbReference type="AlphaFoldDB" id="A0A1G4BMA8"/>
<evidence type="ECO:0000313" key="2">
    <source>
        <dbReference type="EMBL" id="OHF02600.1"/>
    </source>
</evidence>
<sequence length="98" mass="10884">MPQLDIPTGGLQETTLTPPEATPQAHPCCLHYSKARKLKALSGQSPYCLDSQMSLHFSGFHLLKYVDEVGVSRTGLAEDEARVATWTAKRWADSILWQ</sequence>
<name>A0A1G4BMA8_9PEZI</name>
<proteinExistence type="predicted"/>
<dbReference type="Proteomes" id="UP000176998">
    <property type="component" value="Unassembled WGS sequence"/>
</dbReference>
<feature type="region of interest" description="Disordered" evidence="1">
    <location>
        <begin position="1"/>
        <end position="24"/>
    </location>
</feature>